<organism evidence="2 3">
    <name type="scientific">Streptomyces lydicus</name>
    <dbReference type="NCBI Taxonomy" id="47763"/>
    <lineage>
        <taxon>Bacteria</taxon>
        <taxon>Bacillati</taxon>
        <taxon>Actinomycetota</taxon>
        <taxon>Actinomycetes</taxon>
        <taxon>Kitasatosporales</taxon>
        <taxon>Streptomycetaceae</taxon>
        <taxon>Streptomyces</taxon>
    </lineage>
</organism>
<dbReference type="Proteomes" id="UP000275579">
    <property type="component" value="Chromosome"/>
</dbReference>
<evidence type="ECO:0000313" key="3">
    <source>
        <dbReference type="Proteomes" id="UP000275579"/>
    </source>
</evidence>
<feature type="region of interest" description="Disordered" evidence="1">
    <location>
        <begin position="1"/>
        <end position="85"/>
    </location>
</feature>
<accession>A0A3S9YKW9</accession>
<gene>
    <name evidence="2" type="ORF">DDE74_36175</name>
</gene>
<evidence type="ECO:0000256" key="1">
    <source>
        <dbReference type="SAM" id="MobiDB-lite"/>
    </source>
</evidence>
<proteinExistence type="predicted"/>
<sequence length="144" mass="15661">MSHYRPTPPPYGVTPEYVLAPPRPEERLGAPMEPQAPPPAPAYRTDQVLPPPRPEDRLHFGPPHPQDRPFMPPRPEEQRQGPVAMPDRRRLDLQAALTAAGVAPTDGDLAALAEITALGDTTVGTVINWLGTAARASWPRPHAV</sequence>
<dbReference type="AlphaFoldDB" id="A0A3S9YKW9"/>
<dbReference type="EMBL" id="CP029042">
    <property type="protein sequence ID" value="AZS75611.1"/>
    <property type="molecule type" value="Genomic_DNA"/>
</dbReference>
<evidence type="ECO:0000313" key="2">
    <source>
        <dbReference type="EMBL" id="AZS75611.1"/>
    </source>
</evidence>
<dbReference type="RefSeq" id="WP_127154343.1">
    <property type="nucleotide sequence ID" value="NZ_CP029042.1"/>
</dbReference>
<reference evidence="2 3" key="1">
    <citation type="submission" date="2018-04" db="EMBL/GenBank/DDBJ databases">
        <title>Complete genome sequences of Streptomyces lydicus strain WYEC and characterization of antagonistic properties of biological control agents.</title>
        <authorList>
            <person name="Mariita R.M."/>
            <person name="Sello J.K."/>
        </authorList>
    </citation>
    <scope>NUCLEOTIDE SEQUENCE [LARGE SCALE GENOMIC DNA]</scope>
    <source>
        <strain evidence="2 3">WYEC 108</strain>
    </source>
</reference>
<feature type="compositionally biased region" description="Pro residues" evidence="1">
    <location>
        <begin position="1"/>
        <end position="12"/>
    </location>
</feature>
<name>A0A3S9YKW9_9ACTN</name>
<protein>
    <submittedName>
        <fullName evidence="2">Uncharacterized protein</fullName>
    </submittedName>
</protein>